<gene>
    <name evidence="1" type="ORF">PVK06_020702</name>
</gene>
<accession>A0ABR0PNK2</accession>
<name>A0ABR0PNK2_GOSAR</name>
<evidence type="ECO:0000313" key="2">
    <source>
        <dbReference type="Proteomes" id="UP001358586"/>
    </source>
</evidence>
<keyword evidence="2" id="KW-1185">Reference proteome</keyword>
<organism evidence="1 2">
    <name type="scientific">Gossypium arboreum</name>
    <name type="common">Tree cotton</name>
    <name type="synonym">Gossypium nanking</name>
    <dbReference type="NCBI Taxonomy" id="29729"/>
    <lineage>
        <taxon>Eukaryota</taxon>
        <taxon>Viridiplantae</taxon>
        <taxon>Streptophyta</taxon>
        <taxon>Embryophyta</taxon>
        <taxon>Tracheophyta</taxon>
        <taxon>Spermatophyta</taxon>
        <taxon>Magnoliopsida</taxon>
        <taxon>eudicotyledons</taxon>
        <taxon>Gunneridae</taxon>
        <taxon>Pentapetalae</taxon>
        <taxon>rosids</taxon>
        <taxon>malvids</taxon>
        <taxon>Malvales</taxon>
        <taxon>Malvaceae</taxon>
        <taxon>Malvoideae</taxon>
        <taxon>Gossypium</taxon>
    </lineage>
</organism>
<evidence type="ECO:0000313" key="1">
    <source>
        <dbReference type="EMBL" id="KAK5825834.1"/>
    </source>
</evidence>
<reference evidence="1 2" key="1">
    <citation type="submission" date="2023-03" db="EMBL/GenBank/DDBJ databases">
        <title>WGS of Gossypium arboreum.</title>
        <authorList>
            <person name="Yu D."/>
        </authorList>
    </citation>
    <scope>NUCLEOTIDE SEQUENCE [LARGE SCALE GENOMIC DNA]</scope>
    <source>
        <tissue evidence="1">Leaf</tissue>
    </source>
</reference>
<proteinExistence type="predicted"/>
<comment type="caution">
    <text evidence="1">The sequence shown here is derived from an EMBL/GenBank/DDBJ whole genome shotgun (WGS) entry which is preliminary data.</text>
</comment>
<dbReference type="EMBL" id="JARKNE010000006">
    <property type="protein sequence ID" value="KAK5825834.1"/>
    <property type="molecule type" value="Genomic_DNA"/>
</dbReference>
<sequence>MEQNWKQWLIMEFGSSSMLACKKFAISFWALWYNRNKVLHEGIRERVQDTVVFINAYCLKFEQLGELSGVMQRPKFDSWESPKSDVIKINFDTSYHQKLHKSSSGIIA</sequence>
<dbReference type="Proteomes" id="UP001358586">
    <property type="component" value="Chromosome 6"/>
</dbReference>
<protein>
    <submittedName>
        <fullName evidence="1">Uncharacterized protein</fullName>
    </submittedName>
</protein>